<protein>
    <submittedName>
        <fullName evidence="1">Uncharacterized protein</fullName>
    </submittedName>
</protein>
<reference evidence="1" key="2">
    <citation type="submission" date="2002-12" db="EMBL/GenBank/DDBJ databases">
        <title>Complete nucleotide sequence of the linear plasmid pSV2 from Streptomyces violaceoruber SANK95570.</title>
        <authorList>
            <person name="Spatz K."/>
            <person name="Scholz C.J."/>
            <person name="Redenbach M."/>
        </authorList>
    </citation>
    <scope>NUCLEOTIDE SEQUENCE</scope>
    <source>
        <strain evidence="1">SANK95570</strain>
        <plasmid evidence="1">pSV2</plasmid>
    </source>
</reference>
<name>Q849H9_STRVN</name>
<geneLocation type="plasmid" evidence="1">
    <name>pSV2</name>
</geneLocation>
<gene>
    <name evidence="1" type="primary">pSV2.61c</name>
</gene>
<accession>Q849H9</accession>
<organism evidence="1">
    <name type="scientific">Streptomyces violaceoruber</name>
    <dbReference type="NCBI Taxonomy" id="1935"/>
    <lineage>
        <taxon>Bacteria</taxon>
        <taxon>Bacillati</taxon>
        <taxon>Actinomycetota</taxon>
        <taxon>Actinomycetes</taxon>
        <taxon>Kitasatosporales</taxon>
        <taxon>Streptomycetaceae</taxon>
        <taxon>Streptomyces</taxon>
        <taxon>Streptomyces violaceoruber group</taxon>
    </lineage>
</organism>
<dbReference type="EMBL" id="AY211023">
    <property type="protein sequence ID" value="AAO50145.1"/>
    <property type="molecule type" value="Genomic_DNA"/>
</dbReference>
<reference evidence="1" key="1">
    <citation type="journal article" date="2002" name="FEMS Microbiol. Lett.">
        <title>Characterization of the Streptomyces violaceoruber SANK95570 plasmids pSV1 and pSV2.</title>
        <authorList>
            <person name="Spatz K."/>
            <person name="Kohn H."/>
            <person name="Redenbach M."/>
        </authorList>
    </citation>
    <scope>NUCLEOTIDE SEQUENCE</scope>
    <source>
        <strain evidence="1">SANK95570</strain>
        <plasmid evidence="1">pSV2</plasmid>
    </source>
</reference>
<evidence type="ECO:0000313" key="1">
    <source>
        <dbReference type="EMBL" id="AAO50145.1"/>
    </source>
</evidence>
<dbReference type="AlphaFoldDB" id="Q849H9"/>
<dbReference type="RefSeq" id="WP_011116900.1">
    <property type="nucleotide sequence ID" value="NC_004934.1"/>
</dbReference>
<sequence>MAFAAGAVFVGLDADGIHRELCRVVSIADIQREFNVSSTDTASKYRQEAVALIAGGYRPEQ</sequence>
<proteinExistence type="predicted"/>
<keyword evidence="1" id="KW-0614">Plasmid</keyword>